<sequence>MKKSSEGIILIVDISGYSKFVKEIDNEIGAEVISDLLHTIIKSNYLSFRISEIEGDAILFYKLDHIYPINKILQQFEVMLKAFYKKIDYYKNLYHNVTRLSLKLVVHYGTIGKFSIDGFNKLFGNTLIEAHRLLKNSIPYRTYALITKAYHEKLEELGLNTGMHLHTMQYHDRYDIGNLYYSFYPYKNSSYRIKNTLAIA</sequence>
<accession>A0ABU7IYM1</accession>
<organism evidence="1 2">
    <name type="scientific">Maribacter cobaltidurans</name>
    <dbReference type="NCBI Taxonomy" id="1178778"/>
    <lineage>
        <taxon>Bacteria</taxon>
        <taxon>Pseudomonadati</taxon>
        <taxon>Bacteroidota</taxon>
        <taxon>Flavobacteriia</taxon>
        <taxon>Flavobacteriales</taxon>
        <taxon>Flavobacteriaceae</taxon>
        <taxon>Maribacter</taxon>
    </lineage>
</organism>
<gene>
    <name evidence="1" type="ORF">V1I91_17965</name>
</gene>
<dbReference type="SUPFAM" id="SSF55073">
    <property type="entry name" value="Nucleotide cyclase"/>
    <property type="match status" value="1"/>
</dbReference>
<dbReference type="Gene3D" id="3.30.70.1230">
    <property type="entry name" value="Nucleotide cyclase"/>
    <property type="match status" value="1"/>
</dbReference>
<name>A0ABU7IYM1_9FLAO</name>
<comment type="caution">
    <text evidence="1">The sequence shown here is derived from an EMBL/GenBank/DDBJ whole genome shotgun (WGS) entry which is preliminary data.</text>
</comment>
<evidence type="ECO:0000313" key="1">
    <source>
        <dbReference type="EMBL" id="MEE1977969.1"/>
    </source>
</evidence>
<reference evidence="1 2" key="1">
    <citation type="submission" date="2024-01" db="EMBL/GenBank/DDBJ databases">
        <title>Maribacter spp. originated from different algae showed divergent polysaccharides utilization ability.</title>
        <authorList>
            <person name="Wang H."/>
            <person name="Wu Y."/>
        </authorList>
    </citation>
    <scope>NUCLEOTIDE SEQUENCE [LARGE SCALE GENOMIC DNA]</scope>
    <source>
        <strain evidence="1 2">PR1</strain>
    </source>
</reference>
<dbReference type="InterPro" id="IPR029787">
    <property type="entry name" value="Nucleotide_cyclase"/>
</dbReference>
<dbReference type="RefSeq" id="WP_272652649.1">
    <property type="nucleotide sequence ID" value="NZ_JAZDDG010000009.1"/>
</dbReference>
<protein>
    <submittedName>
        <fullName evidence="1">DUF2652 domain-containing protein</fullName>
    </submittedName>
</protein>
<keyword evidence="2" id="KW-1185">Reference proteome</keyword>
<dbReference type="EMBL" id="JAZDDG010000009">
    <property type="protein sequence ID" value="MEE1977969.1"/>
    <property type="molecule type" value="Genomic_DNA"/>
</dbReference>
<proteinExistence type="predicted"/>
<evidence type="ECO:0000313" key="2">
    <source>
        <dbReference type="Proteomes" id="UP001356308"/>
    </source>
</evidence>
<dbReference type="Pfam" id="PF10851">
    <property type="entry name" value="DUF2652"/>
    <property type="match status" value="1"/>
</dbReference>
<dbReference type="InterPro" id="IPR020503">
    <property type="entry name" value="Uncharacterised_Rv2561"/>
</dbReference>
<dbReference type="Proteomes" id="UP001356308">
    <property type="component" value="Unassembled WGS sequence"/>
</dbReference>